<keyword evidence="3" id="KW-0489">Methyltransferase</keyword>
<dbReference type="CDD" id="cd02440">
    <property type="entry name" value="AdoMet_MTases"/>
    <property type="match status" value="1"/>
</dbReference>
<organism evidence="3 4">
    <name type="scientific">Rhizobium soli</name>
    <dbReference type="NCBI Taxonomy" id="424798"/>
    <lineage>
        <taxon>Bacteria</taxon>
        <taxon>Pseudomonadati</taxon>
        <taxon>Pseudomonadota</taxon>
        <taxon>Alphaproteobacteria</taxon>
        <taxon>Hyphomicrobiales</taxon>
        <taxon>Rhizobiaceae</taxon>
        <taxon>Rhizobium/Agrobacterium group</taxon>
        <taxon>Rhizobium</taxon>
    </lineage>
</organism>
<dbReference type="AlphaFoldDB" id="A0A7X0JHG2"/>
<sequence>MAGEDANIIGLYERHAAAFDKLRGKTLFERPWLDRFAATMPPRGHVLDLGCGAAEPIAADLIRRNLRLTGVDTSETLIGLARERFPGRAWIVADMRKFYQPTKFDGIIAWHSFFHLNPQDQRAMFPRFAALAGPGAALMFTAGHFEGEAMGEFGGEPLYHASLSPEEYEALLTKNGFEVVASVAQDPQCGGATVWLAKNIRRRTS</sequence>
<dbReference type="Gene3D" id="3.40.50.150">
    <property type="entry name" value="Vaccinia Virus protein VP39"/>
    <property type="match status" value="1"/>
</dbReference>
<dbReference type="PANTHER" id="PTHR43861">
    <property type="entry name" value="TRANS-ACONITATE 2-METHYLTRANSFERASE-RELATED"/>
    <property type="match status" value="1"/>
</dbReference>
<evidence type="ECO:0000313" key="3">
    <source>
        <dbReference type="EMBL" id="MBB6507629.1"/>
    </source>
</evidence>
<accession>A0A7X0JHG2</accession>
<name>A0A7X0JHG2_9HYPH</name>
<keyword evidence="1 3" id="KW-0808">Transferase</keyword>
<dbReference type="EMBL" id="JACHBU010000002">
    <property type="protein sequence ID" value="MBB6507629.1"/>
    <property type="molecule type" value="Genomic_DNA"/>
</dbReference>
<dbReference type="RefSeq" id="WP_184654020.1">
    <property type="nucleotide sequence ID" value="NZ_JACHBU010000002.1"/>
</dbReference>
<evidence type="ECO:0000256" key="1">
    <source>
        <dbReference type="ARBA" id="ARBA00022679"/>
    </source>
</evidence>
<dbReference type="InterPro" id="IPR041698">
    <property type="entry name" value="Methyltransf_25"/>
</dbReference>
<comment type="caution">
    <text evidence="3">The sequence shown here is derived from an EMBL/GenBank/DDBJ whole genome shotgun (WGS) entry which is preliminary data.</text>
</comment>
<dbReference type="Pfam" id="PF13649">
    <property type="entry name" value="Methyltransf_25"/>
    <property type="match status" value="1"/>
</dbReference>
<dbReference type="SUPFAM" id="SSF53335">
    <property type="entry name" value="S-adenosyl-L-methionine-dependent methyltransferases"/>
    <property type="match status" value="1"/>
</dbReference>
<dbReference type="GO" id="GO:0032259">
    <property type="term" value="P:methylation"/>
    <property type="evidence" value="ECO:0007669"/>
    <property type="project" value="UniProtKB-KW"/>
</dbReference>
<keyword evidence="4" id="KW-1185">Reference proteome</keyword>
<dbReference type="GO" id="GO:0008168">
    <property type="term" value="F:methyltransferase activity"/>
    <property type="evidence" value="ECO:0007669"/>
    <property type="project" value="UniProtKB-KW"/>
</dbReference>
<protein>
    <submittedName>
        <fullName evidence="3">SAM-dependent methyltransferase</fullName>
    </submittedName>
</protein>
<gene>
    <name evidence="3" type="ORF">F4695_000961</name>
</gene>
<proteinExistence type="predicted"/>
<evidence type="ECO:0000259" key="2">
    <source>
        <dbReference type="Pfam" id="PF13649"/>
    </source>
</evidence>
<feature type="domain" description="Methyltransferase" evidence="2">
    <location>
        <begin position="46"/>
        <end position="135"/>
    </location>
</feature>
<dbReference type="InterPro" id="IPR029063">
    <property type="entry name" value="SAM-dependent_MTases_sf"/>
</dbReference>
<dbReference type="Proteomes" id="UP000585437">
    <property type="component" value="Unassembled WGS sequence"/>
</dbReference>
<reference evidence="3 4" key="1">
    <citation type="submission" date="2020-08" db="EMBL/GenBank/DDBJ databases">
        <title>The Agave Microbiome: Exploring the role of microbial communities in plant adaptations to desert environments.</title>
        <authorList>
            <person name="Partida-Martinez L.P."/>
        </authorList>
    </citation>
    <scope>NUCLEOTIDE SEQUENCE [LARGE SCALE GENOMIC DNA]</scope>
    <source>
        <strain evidence="3 4">AS3.12</strain>
    </source>
</reference>
<evidence type="ECO:0000313" key="4">
    <source>
        <dbReference type="Proteomes" id="UP000585437"/>
    </source>
</evidence>